<name>A0A1M7R1J9_9ACTN</name>
<sequence>MDESDRWTTLCQDYFAIRQASFAHELKAQWLRLAARRPAPLDEWWALVTELERLGLQQWNVTMRHDDEDGDEDDYRMQWDEPETPRRYRCPDRRCHRVEDGALEVPVCRLTGKNLEPEY</sequence>
<dbReference type="AlphaFoldDB" id="A0A1M7R1J9"/>
<dbReference type="EMBL" id="FRCS01000006">
    <property type="protein sequence ID" value="SHN38535.1"/>
    <property type="molecule type" value="Genomic_DNA"/>
</dbReference>
<gene>
    <name evidence="1" type="ORF">SAMN05443668_10693</name>
</gene>
<proteinExistence type="predicted"/>
<dbReference type="Proteomes" id="UP000184440">
    <property type="component" value="Unassembled WGS sequence"/>
</dbReference>
<protein>
    <submittedName>
        <fullName evidence="1">Uncharacterized protein</fullName>
    </submittedName>
</protein>
<evidence type="ECO:0000313" key="2">
    <source>
        <dbReference type="Proteomes" id="UP000184440"/>
    </source>
</evidence>
<organism evidence="1 2">
    <name type="scientific">Cryptosporangium aurantiacum</name>
    <dbReference type="NCBI Taxonomy" id="134849"/>
    <lineage>
        <taxon>Bacteria</taxon>
        <taxon>Bacillati</taxon>
        <taxon>Actinomycetota</taxon>
        <taxon>Actinomycetes</taxon>
        <taxon>Cryptosporangiales</taxon>
        <taxon>Cryptosporangiaceae</taxon>
        <taxon>Cryptosporangium</taxon>
    </lineage>
</organism>
<reference evidence="1 2" key="1">
    <citation type="submission" date="2016-11" db="EMBL/GenBank/DDBJ databases">
        <authorList>
            <person name="Jaros S."/>
            <person name="Januszkiewicz K."/>
            <person name="Wedrychowicz H."/>
        </authorList>
    </citation>
    <scope>NUCLEOTIDE SEQUENCE [LARGE SCALE GENOMIC DNA]</scope>
    <source>
        <strain evidence="1 2">DSM 46144</strain>
    </source>
</reference>
<keyword evidence="2" id="KW-1185">Reference proteome</keyword>
<dbReference type="RefSeq" id="WP_073259350.1">
    <property type="nucleotide sequence ID" value="NZ_FRCS01000006.1"/>
</dbReference>
<evidence type="ECO:0000313" key="1">
    <source>
        <dbReference type="EMBL" id="SHN38535.1"/>
    </source>
</evidence>
<accession>A0A1M7R1J9</accession>